<evidence type="ECO:0000313" key="1">
    <source>
        <dbReference type="EMBL" id="RKP01879.1"/>
    </source>
</evidence>
<accession>A0A4V1IUV5</accession>
<sequence length="158" mass="17932">MCMGNDRGDGGSPGSRIALSGLLERCFDGVEDVVDAQLPDWTKSNFDQQRMLGVAGATQPDPYVCDYYRDYPLLAARMPTQRDFGDNNIYVTGATKYQTTLCNHYQLSFEARVRWAPRDTWRPLSCRPSTTYRYVVVRGLLWYEATNGKFVNHDINAA</sequence>
<evidence type="ECO:0000313" key="2">
    <source>
        <dbReference type="Proteomes" id="UP000274922"/>
    </source>
</evidence>
<proteinExistence type="predicted"/>
<keyword evidence="2" id="KW-1185">Reference proteome</keyword>
<gene>
    <name evidence="1" type="ORF">CXG81DRAFT_25443</name>
</gene>
<dbReference type="AlphaFoldDB" id="A0A4V1IUV5"/>
<name>A0A4V1IUV5_9FUNG</name>
<dbReference type="EMBL" id="ML014158">
    <property type="protein sequence ID" value="RKP01879.1"/>
    <property type="molecule type" value="Genomic_DNA"/>
</dbReference>
<dbReference type="Proteomes" id="UP000274922">
    <property type="component" value="Unassembled WGS sequence"/>
</dbReference>
<reference evidence="2" key="1">
    <citation type="journal article" date="2018" name="Nat. Microbiol.">
        <title>Leveraging single-cell genomics to expand the fungal tree of life.</title>
        <authorList>
            <person name="Ahrendt S.R."/>
            <person name="Quandt C.A."/>
            <person name="Ciobanu D."/>
            <person name="Clum A."/>
            <person name="Salamov A."/>
            <person name="Andreopoulos B."/>
            <person name="Cheng J.F."/>
            <person name="Woyke T."/>
            <person name="Pelin A."/>
            <person name="Henrissat B."/>
            <person name="Reynolds N.K."/>
            <person name="Benny G.L."/>
            <person name="Smith M.E."/>
            <person name="James T.Y."/>
            <person name="Grigoriev I.V."/>
        </authorList>
    </citation>
    <scope>NUCLEOTIDE SEQUENCE [LARGE SCALE GENOMIC DNA]</scope>
    <source>
        <strain evidence="2">ATCC 52028</strain>
    </source>
</reference>
<organism evidence="1 2">
    <name type="scientific">Caulochytrium protostelioides</name>
    <dbReference type="NCBI Taxonomy" id="1555241"/>
    <lineage>
        <taxon>Eukaryota</taxon>
        <taxon>Fungi</taxon>
        <taxon>Fungi incertae sedis</taxon>
        <taxon>Chytridiomycota</taxon>
        <taxon>Chytridiomycota incertae sedis</taxon>
        <taxon>Chytridiomycetes</taxon>
        <taxon>Caulochytriales</taxon>
        <taxon>Caulochytriaceae</taxon>
        <taxon>Caulochytrium</taxon>
    </lineage>
</organism>
<protein>
    <submittedName>
        <fullName evidence="1">Uncharacterized protein</fullName>
    </submittedName>
</protein>